<reference evidence="1 2" key="1">
    <citation type="journal article" date="2019" name="Commun. Biol.">
        <title>The bagworm genome reveals a unique fibroin gene that provides high tensile strength.</title>
        <authorList>
            <person name="Kono N."/>
            <person name="Nakamura H."/>
            <person name="Ohtoshi R."/>
            <person name="Tomita M."/>
            <person name="Numata K."/>
            <person name="Arakawa K."/>
        </authorList>
    </citation>
    <scope>NUCLEOTIDE SEQUENCE [LARGE SCALE GENOMIC DNA]</scope>
</reference>
<dbReference type="Proteomes" id="UP000299102">
    <property type="component" value="Unassembled WGS sequence"/>
</dbReference>
<evidence type="ECO:0000313" key="1">
    <source>
        <dbReference type="EMBL" id="GBP05658.1"/>
    </source>
</evidence>
<comment type="caution">
    <text evidence="1">The sequence shown here is derived from an EMBL/GenBank/DDBJ whole genome shotgun (WGS) entry which is preliminary data.</text>
</comment>
<evidence type="ECO:0000313" key="2">
    <source>
        <dbReference type="Proteomes" id="UP000299102"/>
    </source>
</evidence>
<accession>A0A4C1SWW9</accession>
<keyword evidence="2" id="KW-1185">Reference proteome</keyword>
<dbReference type="EMBL" id="BGZK01000019">
    <property type="protein sequence ID" value="GBP05658.1"/>
    <property type="molecule type" value="Genomic_DNA"/>
</dbReference>
<dbReference type="AlphaFoldDB" id="A0A4C1SWW9"/>
<protein>
    <submittedName>
        <fullName evidence="1">Uncharacterized protein</fullName>
    </submittedName>
</protein>
<name>A0A4C1SWW9_EUMVA</name>
<sequence>MPYPAYRSRRARLAVDPRRCYCDGDVTEGSPNTIDFHVVRSLYVPSHYSKEECELLKTVVIDAVTAYGTDDLVTSL</sequence>
<proteinExistence type="predicted"/>
<gene>
    <name evidence="1" type="ORF">EVAR_5011_1</name>
</gene>
<organism evidence="1 2">
    <name type="scientific">Eumeta variegata</name>
    <name type="common">Bagworm moth</name>
    <name type="synonym">Eumeta japonica</name>
    <dbReference type="NCBI Taxonomy" id="151549"/>
    <lineage>
        <taxon>Eukaryota</taxon>
        <taxon>Metazoa</taxon>
        <taxon>Ecdysozoa</taxon>
        <taxon>Arthropoda</taxon>
        <taxon>Hexapoda</taxon>
        <taxon>Insecta</taxon>
        <taxon>Pterygota</taxon>
        <taxon>Neoptera</taxon>
        <taxon>Endopterygota</taxon>
        <taxon>Lepidoptera</taxon>
        <taxon>Glossata</taxon>
        <taxon>Ditrysia</taxon>
        <taxon>Tineoidea</taxon>
        <taxon>Psychidae</taxon>
        <taxon>Oiketicinae</taxon>
        <taxon>Eumeta</taxon>
    </lineage>
</organism>